<keyword evidence="3" id="KW-1185">Reference proteome</keyword>
<organism evidence="2 3">
    <name type="scientific">Candidatus Chlorohelix allophototropha</name>
    <dbReference type="NCBI Taxonomy" id="3003348"/>
    <lineage>
        <taxon>Bacteria</taxon>
        <taxon>Bacillati</taxon>
        <taxon>Chloroflexota</taxon>
        <taxon>Chloroflexia</taxon>
        <taxon>Candidatus Chloroheliales</taxon>
        <taxon>Candidatus Chloroheliaceae</taxon>
        <taxon>Candidatus Chlorohelix</taxon>
    </lineage>
</organism>
<dbReference type="RefSeq" id="WP_341467677.1">
    <property type="nucleotide sequence ID" value="NZ_CP128399.1"/>
</dbReference>
<evidence type="ECO:0000256" key="1">
    <source>
        <dbReference type="SAM" id="MobiDB-lite"/>
    </source>
</evidence>
<dbReference type="Proteomes" id="UP001431572">
    <property type="component" value="Chromosome 1"/>
</dbReference>
<name>A0ABY9AY49_9CHLR</name>
<feature type="compositionally biased region" description="Basic and acidic residues" evidence="1">
    <location>
        <begin position="14"/>
        <end position="26"/>
    </location>
</feature>
<sequence length="94" mass="10779">MTKKWLGATKPLPTRKDRKMDEQTSTKVNEVKYPHITVQLAGENGNAYVILFKIKKALHNDGVPAATIQEFFDEATSDDYDHLLQTCMRWVNVQ</sequence>
<proteinExistence type="predicted"/>
<evidence type="ECO:0000313" key="3">
    <source>
        <dbReference type="Proteomes" id="UP001431572"/>
    </source>
</evidence>
<evidence type="ECO:0000313" key="2">
    <source>
        <dbReference type="EMBL" id="WJW65792.1"/>
    </source>
</evidence>
<protein>
    <submittedName>
        <fullName evidence="2">Uncharacterized protein</fullName>
    </submittedName>
</protein>
<dbReference type="EMBL" id="CP128399">
    <property type="protein sequence ID" value="WJW65792.1"/>
    <property type="molecule type" value="Genomic_DNA"/>
</dbReference>
<gene>
    <name evidence="2" type="ORF">OZ401_001571</name>
</gene>
<accession>A0ABY9AY49</accession>
<feature type="region of interest" description="Disordered" evidence="1">
    <location>
        <begin position="1"/>
        <end position="26"/>
    </location>
</feature>
<reference evidence="2" key="1">
    <citation type="journal article" date="2024" name="Nature">
        <title>Anoxygenic phototroph of the Chloroflexota uses a type I reaction centre.</title>
        <authorList>
            <person name="Tsuji J.M."/>
            <person name="Shaw N.A."/>
            <person name="Nagashima S."/>
            <person name="Venkiteswaran J.J."/>
            <person name="Schiff S.L."/>
            <person name="Watanabe T."/>
            <person name="Fukui M."/>
            <person name="Hanada S."/>
            <person name="Tank M."/>
            <person name="Neufeld J.D."/>
        </authorList>
    </citation>
    <scope>NUCLEOTIDE SEQUENCE</scope>
    <source>
        <strain evidence="2">L227-S17</strain>
    </source>
</reference>